<dbReference type="RefSeq" id="WP_179747749.1">
    <property type="nucleotide sequence ID" value="NZ_JACCBU010000001.1"/>
</dbReference>
<organism evidence="1 2">
    <name type="scientific">Microlunatus parietis</name>
    <dbReference type="NCBI Taxonomy" id="682979"/>
    <lineage>
        <taxon>Bacteria</taxon>
        <taxon>Bacillati</taxon>
        <taxon>Actinomycetota</taxon>
        <taxon>Actinomycetes</taxon>
        <taxon>Propionibacteriales</taxon>
        <taxon>Propionibacteriaceae</taxon>
        <taxon>Microlunatus</taxon>
    </lineage>
</organism>
<evidence type="ECO:0000313" key="1">
    <source>
        <dbReference type="EMBL" id="NYE68880.1"/>
    </source>
</evidence>
<comment type="caution">
    <text evidence="1">The sequence shown here is derived from an EMBL/GenBank/DDBJ whole genome shotgun (WGS) entry which is preliminary data.</text>
</comment>
<evidence type="ECO:0000313" key="2">
    <source>
        <dbReference type="Proteomes" id="UP000569914"/>
    </source>
</evidence>
<sequence length="109" mass="12191">MAADVMEPLPFDRDDDPTTEIVLRTEWDGDQWAAIATNAEAELGRAMDAFERRVRRLLARPPKDLAFWLQKAIGQWENRTGAAQVALATANRYKPADGWRPIELPASAG</sequence>
<protein>
    <submittedName>
        <fullName evidence="1">Uncharacterized protein</fullName>
    </submittedName>
</protein>
<proteinExistence type="predicted"/>
<gene>
    <name evidence="1" type="ORF">BKA15_000209</name>
</gene>
<dbReference type="AlphaFoldDB" id="A0A7Y9L9S3"/>
<name>A0A7Y9L9S3_9ACTN</name>
<accession>A0A7Y9L9S3</accession>
<reference evidence="1 2" key="1">
    <citation type="submission" date="2020-07" db="EMBL/GenBank/DDBJ databases">
        <title>Sequencing the genomes of 1000 actinobacteria strains.</title>
        <authorList>
            <person name="Klenk H.-P."/>
        </authorList>
    </citation>
    <scope>NUCLEOTIDE SEQUENCE [LARGE SCALE GENOMIC DNA]</scope>
    <source>
        <strain evidence="1 2">DSM 22083</strain>
    </source>
</reference>
<dbReference type="Proteomes" id="UP000569914">
    <property type="component" value="Unassembled WGS sequence"/>
</dbReference>
<keyword evidence="2" id="KW-1185">Reference proteome</keyword>
<dbReference type="EMBL" id="JACCBU010000001">
    <property type="protein sequence ID" value="NYE68880.1"/>
    <property type="molecule type" value="Genomic_DNA"/>
</dbReference>